<organism evidence="1 2">
    <name type="scientific">Ascobolus immersus RN42</name>
    <dbReference type="NCBI Taxonomy" id="1160509"/>
    <lineage>
        <taxon>Eukaryota</taxon>
        <taxon>Fungi</taxon>
        <taxon>Dikarya</taxon>
        <taxon>Ascomycota</taxon>
        <taxon>Pezizomycotina</taxon>
        <taxon>Pezizomycetes</taxon>
        <taxon>Pezizales</taxon>
        <taxon>Ascobolaceae</taxon>
        <taxon>Ascobolus</taxon>
    </lineage>
</organism>
<evidence type="ECO:0000313" key="1">
    <source>
        <dbReference type="EMBL" id="RPA75315.1"/>
    </source>
</evidence>
<dbReference type="AlphaFoldDB" id="A0A3N4HNC1"/>
<accession>A0A3N4HNC1</accession>
<dbReference type="Proteomes" id="UP000275078">
    <property type="component" value="Unassembled WGS sequence"/>
</dbReference>
<gene>
    <name evidence="1" type="ORF">BJ508DRAFT_312074</name>
</gene>
<dbReference type="EMBL" id="ML119766">
    <property type="protein sequence ID" value="RPA75315.1"/>
    <property type="molecule type" value="Genomic_DNA"/>
</dbReference>
<sequence>MAPLIKKDIRKMTDEEAHARLRNIIKNLNRLHNNRILDRIERLTVYIKSILELELEFQAEAAQESGADDSLGLTAYIYATIDTEINRSLYLIRASAWRDPRRDPPDFGFKIIGIDEHAEENRKWLIEMVFPKIEGLMQMVILHDAGYRPFLERTRTEDLDENNIEHEVFGAICGMVQELVRVFEEVVAARVPFERFKEESEAIWREVSESSEAMAVHEKGLAVFGESPWTYSVYTLEELAAENLRHAE</sequence>
<reference evidence="1 2" key="1">
    <citation type="journal article" date="2018" name="Nat. Ecol. Evol.">
        <title>Pezizomycetes genomes reveal the molecular basis of ectomycorrhizal truffle lifestyle.</title>
        <authorList>
            <person name="Murat C."/>
            <person name="Payen T."/>
            <person name="Noel B."/>
            <person name="Kuo A."/>
            <person name="Morin E."/>
            <person name="Chen J."/>
            <person name="Kohler A."/>
            <person name="Krizsan K."/>
            <person name="Balestrini R."/>
            <person name="Da Silva C."/>
            <person name="Montanini B."/>
            <person name="Hainaut M."/>
            <person name="Levati E."/>
            <person name="Barry K.W."/>
            <person name="Belfiori B."/>
            <person name="Cichocki N."/>
            <person name="Clum A."/>
            <person name="Dockter R.B."/>
            <person name="Fauchery L."/>
            <person name="Guy J."/>
            <person name="Iotti M."/>
            <person name="Le Tacon F."/>
            <person name="Lindquist E.A."/>
            <person name="Lipzen A."/>
            <person name="Malagnac F."/>
            <person name="Mello A."/>
            <person name="Molinier V."/>
            <person name="Miyauchi S."/>
            <person name="Poulain J."/>
            <person name="Riccioni C."/>
            <person name="Rubini A."/>
            <person name="Sitrit Y."/>
            <person name="Splivallo R."/>
            <person name="Traeger S."/>
            <person name="Wang M."/>
            <person name="Zifcakova L."/>
            <person name="Wipf D."/>
            <person name="Zambonelli A."/>
            <person name="Paolocci F."/>
            <person name="Nowrousian M."/>
            <person name="Ottonello S."/>
            <person name="Baldrian P."/>
            <person name="Spatafora J.W."/>
            <person name="Henrissat B."/>
            <person name="Nagy L.G."/>
            <person name="Aury J.M."/>
            <person name="Wincker P."/>
            <person name="Grigoriev I.V."/>
            <person name="Bonfante P."/>
            <person name="Martin F.M."/>
        </authorList>
    </citation>
    <scope>NUCLEOTIDE SEQUENCE [LARGE SCALE GENOMIC DNA]</scope>
    <source>
        <strain evidence="1 2">RN42</strain>
    </source>
</reference>
<name>A0A3N4HNC1_ASCIM</name>
<keyword evidence="2" id="KW-1185">Reference proteome</keyword>
<evidence type="ECO:0000313" key="2">
    <source>
        <dbReference type="Proteomes" id="UP000275078"/>
    </source>
</evidence>
<proteinExistence type="predicted"/>
<protein>
    <submittedName>
        <fullName evidence="1">Uncharacterized protein</fullName>
    </submittedName>
</protein>